<evidence type="ECO:0000256" key="6">
    <source>
        <dbReference type="ARBA" id="ARBA00023235"/>
    </source>
</evidence>
<feature type="domain" description="Alpha-D-phosphohexomutase alpha/beta/alpha" evidence="9">
    <location>
        <begin position="47"/>
        <end position="185"/>
    </location>
</feature>
<evidence type="ECO:0000313" key="13">
    <source>
        <dbReference type="Proteomes" id="UP000182229"/>
    </source>
</evidence>
<feature type="domain" description="Alpha-D-phosphohexomutase alpha/beta/alpha" evidence="10">
    <location>
        <begin position="214"/>
        <end position="314"/>
    </location>
</feature>
<evidence type="ECO:0000259" key="8">
    <source>
        <dbReference type="Pfam" id="PF00408"/>
    </source>
</evidence>
<dbReference type="AlphaFoldDB" id="A0A1L9AZL5"/>
<dbReference type="CDD" id="cd05799">
    <property type="entry name" value="PGM2"/>
    <property type="match status" value="1"/>
</dbReference>
<accession>A0A1L9AZL5</accession>
<dbReference type="PANTHER" id="PTHR45745:SF1">
    <property type="entry name" value="PHOSPHOGLUCOMUTASE 2B-RELATED"/>
    <property type="match status" value="1"/>
</dbReference>
<dbReference type="STRING" id="83449.BON30_38045"/>
<reference evidence="12 13" key="2">
    <citation type="submission" date="2016-12" db="EMBL/GenBank/DDBJ databases">
        <title>Draft Genome Sequence of Cystobacter ferrugineus Strain Cbfe23.</title>
        <authorList>
            <person name="Akbar S."/>
            <person name="Dowd S.E."/>
            <person name="Stevens D.C."/>
        </authorList>
    </citation>
    <scope>NUCLEOTIDE SEQUENCE [LARGE SCALE GENOMIC DNA]</scope>
    <source>
        <strain evidence="12 13">Cbfe23</strain>
    </source>
</reference>
<dbReference type="InterPro" id="IPR016055">
    <property type="entry name" value="A-D-PHexomutase_a/b/a-I/II/III"/>
</dbReference>
<dbReference type="InterPro" id="IPR005841">
    <property type="entry name" value="Alpha-D-phosphohexomutase_SF"/>
</dbReference>
<dbReference type="Pfam" id="PF00408">
    <property type="entry name" value="PGM_PMM_IV"/>
    <property type="match status" value="1"/>
</dbReference>
<sequence length="580" mass="62416">MDATELKDKAETWLRADPDPATVAELREVLARGDVADLADRFAGDLEFGTAGLRGVMGAGPNRMNRAVVRRTTAGLARYLKATVPDVARRGVVVGRDGRRLSAELAEDTARVLAAEGIPAHVFPSLVPTPLAAFATLHLNAAAGVMVTASHNPPEYNGFKVYWGNGAQIIPPHDKGIAAEIARVEPANQVRLLPVDEARARGLWNALPDSLGEEYLEAILRLRVHGRGSDSLRIVYTAMHGVGGVWMERALARAGFRHVHVVAEQHQPDGTFPTVRFPNPEEPGAMDLSLATARRVNADLVLANDPDADRLAVMIRGQDGALRMLTGNEVGVLLGHYVLARGAKQAAGATPHVVTTIVSSTQLGDMARELGAAYDEVLTGFKWIANRSLERERAEGTRFVFGYEEALGYCVGTVTRDKDGVGAALVFADLAAWCESRGTTVAGYLEEIQRRFGLYVSAQRNFTFPGAQGAQVIARIMEGLRASPPARVGSRTVRAVTDYKKGEKLPPSNVLAFELEGGGRVTARPSGTEPKIKYYFELKETPGPGEPVSAARARAEAQLQQFIDAFLALARERGQPEVTA</sequence>
<dbReference type="EMBL" id="MPIN01000014">
    <property type="protein sequence ID" value="OJH35353.1"/>
    <property type="molecule type" value="Genomic_DNA"/>
</dbReference>
<evidence type="ECO:0000256" key="2">
    <source>
        <dbReference type="ARBA" id="ARBA00010231"/>
    </source>
</evidence>
<gene>
    <name evidence="12" type="ORF">BON30_38045</name>
</gene>
<dbReference type="SUPFAM" id="SSF55957">
    <property type="entry name" value="Phosphoglucomutase, C-terminal domain"/>
    <property type="match status" value="1"/>
</dbReference>
<comment type="caution">
    <text evidence="12">The sequence shown here is derived from an EMBL/GenBank/DDBJ whole genome shotgun (WGS) entry which is preliminary data.</text>
</comment>
<keyword evidence="5 7" id="KW-0460">Magnesium</keyword>
<evidence type="ECO:0000256" key="3">
    <source>
        <dbReference type="ARBA" id="ARBA00022553"/>
    </source>
</evidence>
<dbReference type="PROSITE" id="PS00710">
    <property type="entry name" value="PGM_PMM"/>
    <property type="match status" value="1"/>
</dbReference>
<evidence type="ECO:0000259" key="11">
    <source>
        <dbReference type="Pfam" id="PF02880"/>
    </source>
</evidence>
<dbReference type="InterPro" id="IPR005844">
    <property type="entry name" value="A-D-PHexomutase_a/b/a-I"/>
</dbReference>
<evidence type="ECO:0000313" key="12">
    <source>
        <dbReference type="EMBL" id="OJH35353.1"/>
    </source>
</evidence>
<dbReference type="InterPro" id="IPR016066">
    <property type="entry name" value="A-D-PHexomutase_CS"/>
</dbReference>
<dbReference type="Pfam" id="PF02880">
    <property type="entry name" value="PGM_PMM_III"/>
    <property type="match status" value="1"/>
</dbReference>
<dbReference type="PANTHER" id="PTHR45745">
    <property type="entry name" value="PHOSPHOMANNOMUTASE 45A"/>
    <property type="match status" value="1"/>
</dbReference>
<keyword evidence="6" id="KW-0413">Isomerase</keyword>
<evidence type="ECO:0000259" key="9">
    <source>
        <dbReference type="Pfam" id="PF02878"/>
    </source>
</evidence>
<feature type="domain" description="Alpha-D-phosphohexomutase C-terminal" evidence="8">
    <location>
        <begin position="502"/>
        <end position="539"/>
    </location>
</feature>
<dbReference type="InterPro" id="IPR005845">
    <property type="entry name" value="A-D-PHexomutase_a/b/a-II"/>
</dbReference>
<reference evidence="13" key="1">
    <citation type="submission" date="2016-11" db="EMBL/GenBank/DDBJ databases">
        <authorList>
            <person name="Shukria A."/>
            <person name="Stevens D.C."/>
        </authorList>
    </citation>
    <scope>NUCLEOTIDE SEQUENCE [LARGE SCALE GENOMIC DNA]</scope>
    <source>
        <strain evidence="13">Cbfe23</strain>
    </source>
</reference>
<dbReference type="InterPro" id="IPR005843">
    <property type="entry name" value="A-D-PHexomutase_C"/>
</dbReference>
<dbReference type="PRINTS" id="PR00509">
    <property type="entry name" value="PGMPMM"/>
</dbReference>
<dbReference type="Gene3D" id="3.40.120.10">
    <property type="entry name" value="Alpha-D-Glucose-1,6-Bisphosphate, subunit A, domain 3"/>
    <property type="match status" value="3"/>
</dbReference>
<name>A0A1L9AZL5_9BACT</name>
<comment type="cofactor">
    <cofactor evidence="1">
        <name>Mg(2+)</name>
        <dbReference type="ChEBI" id="CHEBI:18420"/>
    </cofactor>
</comment>
<evidence type="ECO:0000256" key="7">
    <source>
        <dbReference type="RuleBase" id="RU004326"/>
    </source>
</evidence>
<protein>
    <submittedName>
        <fullName evidence="12">Phosphomannomutase</fullName>
    </submittedName>
</protein>
<dbReference type="GO" id="GO:0005975">
    <property type="term" value="P:carbohydrate metabolic process"/>
    <property type="evidence" value="ECO:0007669"/>
    <property type="project" value="InterPro"/>
</dbReference>
<dbReference type="InterPro" id="IPR036900">
    <property type="entry name" value="A-D-PHexomutase_C_sf"/>
</dbReference>
<organism evidence="12 13">
    <name type="scientific">Cystobacter ferrugineus</name>
    <dbReference type="NCBI Taxonomy" id="83449"/>
    <lineage>
        <taxon>Bacteria</taxon>
        <taxon>Pseudomonadati</taxon>
        <taxon>Myxococcota</taxon>
        <taxon>Myxococcia</taxon>
        <taxon>Myxococcales</taxon>
        <taxon>Cystobacterineae</taxon>
        <taxon>Archangiaceae</taxon>
        <taxon>Cystobacter</taxon>
    </lineage>
</organism>
<evidence type="ECO:0000259" key="10">
    <source>
        <dbReference type="Pfam" id="PF02879"/>
    </source>
</evidence>
<keyword evidence="4 7" id="KW-0479">Metal-binding</keyword>
<evidence type="ECO:0000256" key="1">
    <source>
        <dbReference type="ARBA" id="ARBA00001946"/>
    </source>
</evidence>
<dbReference type="Pfam" id="PF02878">
    <property type="entry name" value="PGM_PMM_I"/>
    <property type="match status" value="1"/>
</dbReference>
<evidence type="ECO:0000256" key="4">
    <source>
        <dbReference type="ARBA" id="ARBA00022723"/>
    </source>
</evidence>
<comment type="similarity">
    <text evidence="2 7">Belongs to the phosphohexose mutase family.</text>
</comment>
<dbReference type="Gene3D" id="3.30.310.50">
    <property type="entry name" value="Alpha-D-phosphohexomutase, C-terminal domain"/>
    <property type="match status" value="1"/>
</dbReference>
<dbReference type="SUPFAM" id="SSF53738">
    <property type="entry name" value="Phosphoglucomutase, first 3 domains"/>
    <property type="match status" value="3"/>
</dbReference>
<dbReference type="Proteomes" id="UP000182229">
    <property type="component" value="Unassembled WGS sequence"/>
</dbReference>
<dbReference type="Pfam" id="PF02879">
    <property type="entry name" value="PGM_PMM_II"/>
    <property type="match status" value="1"/>
</dbReference>
<keyword evidence="3" id="KW-0597">Phosphoprotein</keyword>
<dbReference type="GO" id="GO:0000287">
    <property type="term" value="F:magnesium ion binding"/>
    <property type="evidence" value="ECO:0007669"/>
    <property type="project" value="InterPro"/>
</dbReference>
<dbReference type="OrthoDB" id="9806956at2"/>
<dbReference type="InterPro" id="IPR005846">
    <property type="entry name" value="A-D-PHexomutase_a/b/a-III"/>
</dbReference>
<dbReference type="GO" id="GO:0008973">
    <property type="term" value="F:phosphopentomutase activity"/>
    <property type="evidence" value="ECO:0007669"/>
    <property type="project" value="TreeGrafter"/>
</dbReference>
<feature type="domain" description="Alpha-D-phosphohexomutase alpha/beta/alpha" evidence="11">
    <location>
        <begin position="327"/>
        <end position="447"/>
    </location>
</feature>
<proteinExistence type="inferred from homology"/>
<dbReference type="GO" id="GO:0006166">
    <property type="term" value="P:purine ribonucleoside salvage"/>
    <property type="evidence" value="ECO:0007669"/>
    <property type="project" value="TreeGrafter"/>
</dbReference>
<dbReference type="RefSeq" id="WP_071903451.1">
    <property type="nucleotide sequence ID" value="NZ_MPIN01000014.1"/>
</dbReference>
<evidence type="ECO:0000256" key="5">
    <source>
        <dbReference type="ARBA" id="ARBA00022842"/>
    </source>
</evidence>
<keyword evidence="13" id="KW-1185">Reference proteome</keyword>